<protein>
    <submittedName>
        <fullName evidence="1">Uncharacterized protein</fullName>
    </submittedName>
</protein>
<name>B4VSD0_9CYAN</name>
<sequence length="61" mass="6953">MSVFEFFFYVLTLVRSAIPQSPLQMVVLDIKFISNLSLLIDEYLTQCVVDVGRKHKSSTKG</sequence>
<keyword evidence="2" id="KW-1185">Reference proteome</keyword>
<dbReference type="STRING" id="118168.MC7420_2308"/>
<reference evidence="1 2" key="1">
    <citation type="submission" date="2008-07" db="EMBL/GenBank/DDBJ databases">
        <authorList>
            <person name="Tandeau de Marsac N."/>
            <person name="Ferriera S."/>
            <person name="Johnson J."/>
            <person name="Kravitz S."/>
            <person name="Beeson K."/>
            <person name="Sutton G."/>
            <person name="Rogers Y.-H."/>
            <person name="Friedman R."/>
            <person name="Frazier M."/>
            <person name="Venter J.C."/>
        </authorList>
    </citation>
    <scope>NUCLEOTIDE SEQUENCE [LARGE SCALE GENOMIC DNA]</scope>
    <source>
        <strain evidence="1 2">PCC 7420</strain>
    </source>
</reference>
<dbReference type="HOGENOM" id="CLU_2914541_0_0_3"/>
<dbReference type="AlphaFoldDB" id="B4VSD0"/>
<dbReference type="EMBL" id="DS989850">
    <property type="protein sequence ID" value="EDX75304.1"/>
    <property type="molecule type" value="Genomic_DNA"/>
</dbReference>
<gene>
    <name evidence="1" type="ORF">MC7420_2308</name>
</gene>
<accession>B4VSD0</accession>
<proteinExistence type="predicted"/>
<dbReference type="Proteomes" id="UP000003835">
    <property type="component" value="Unassembled WGS sequence"/>
</dbReference>
<evidence type="ECO:0000313" key="2">
    <source>
        <dbReference type="Proteomes" id="UP000003835"/>
    </source>
</evidence>
<organism evidence="1 2">
    <name type="scientific">Coleofasciculus chthonoplastes PCC 7420</name>
    <dbReference type="NCBI Taxonomy" id="118168"/>
    <lineage>
        <taxon>Bacteria</taxon>
        <taxon>Bacillati</taxon>
        <taxon>Cyanobacteriota</taxon>
        <taxon>Cyanophyceae</taxon>
        <taxon>Coleofasciculales</taxon>
        <taxon>Coleofasciculaceae</taxon>
        <taxon>Coleofasciculus</taxon>
    </lineage>
</organism>
<evidence type="ECO:0000313" key="1">
    <source>
        <dbReference type="EMBL" id="EDX75304.1"/>
    </source>
</evidence>